<dbReference type="RefSeq" id="WP_202651936.1">
    <property type="nucleotide sequence ID" value="NZ_JAESWB010000025.1"/>
</dbReference>
<accession>A0ABS1TJU0</accession>
<evidence type="ECO:0000313" key="1">
    <source>
        <dbReference type="EMBL" id="MBL4951014.1"/>
    </source>
</evidence>
<proteinExistence type="predicted"/>
<dbReference type="EMBL" id="JAESWB010000025">
    <property type="protein sequence ID" value="MBL4951014.1"/>
    <property type="molecule type" value="Genomic_DNA"/>
</dbReference>
<dbReference type="Proteomes" id="UP000623967">
    <property type="component" value="Unassembled WGS sequence"/>
</dbReference>
<reference evidence="1 2" key="1">
    <citation type="submission" date="2021-01" db="EMBL/GenBank/DDBJ databases">
        <title>Genome public.</title>
        <authorList>
            <person name="Liu C."/>
            <person name="Sun Q."/>
        </authorList>
    </citation>
    <scope>NUCLEOTIDE SEQUENCE [LARGE SCALE GENOMIC DNA]</scope>
    <source>
        <strain evidence="1 2">YIM B02564</strain>
    </source>
</reference>
<sequence>MNMNQIINELEENGYTFTNNGNEAIYIFPNGLMIDGMFDYGNRSEDHRMIECLMESDRYDNNFWDDVHDQLKVVRLVPETKFALISKGQELTKEQLTLIEKWGYDIEEY</sequence>
<keyword evidence="2" id="KW-1185">Reference proteome</keyword>
<protein>
    <submittedName>
        <fullName evidence="1">Uncharacterized protein</fullName>
    </submittedName>
</protein>
<comment type="caution">
    <text evidence="1">The sequence shown here is derived from an EMBL/GenBank/DDBJ whole genome shotgun (WGS) entry which is preliminary data.</text>
</comment>
<gene>
    <name evidence="1" type="ORF">JK635_02010</name>
</gene>
<organism evidence="1 2">
    <name type="scientific">Neobacillus paridis</name>
    <dbReference type="NCBI Taxonomy" id="2803862"/>
    <lineage>
        <taxon>Bacteria</taxon>
        <taxon>Bacillati</taxon>
        <taxon>Bacillota</taxon>
        <taxon>Bacilli</taxon>
        <taxon>Bacillales</taxon>
        <taxon>Bacillaceae</taxon>
        <taxon>Neobacillus</taxon>
    </lineage>
</organism>
<name>A0ABS1TJU0_9BACI</name>
<evidence type="ECO:0000313" key="2">
    <source>
        <dbReference type="Proteomes" id="UP000623967"/>
    </source>
</evidence>